<feature type="region of interest" description="Disordered" evidence="1">
    <location>
        <begin position="33"/>
        <end position="59"/>
    </location>
</feature>
<sequence length="110" mass="12561">MSERNVRAPSSVRGCSIRNNSDGDAKIHVIYKQYPNEEDGDRPHHHNMTVPPGETHRVEPRAVTTGGCQLYGPVEAIEITQYNGQQMRIHEPFDGVNQIENDWLFIIDDY</sequence>
<protein>
    <submittedName>
        <fullName evidence="2">Uncharacterized protein</fullName>
    </submittedName>
</protein>
<name>A0A819B8B7_9BILA</name>
<evidence type="ECO:0000256" key="1">
    <source>
        <dbReference type="SAM" id="MobiDB-lite"/>
    </source>
</evidence>
<accession>A0A819B8B7</accession>
<proteinExistence type="predicted"/>
<reference evidence="2" key="1">
    <citation type="submission" date="2021-02" db="EMBL/GenBank/DDBJ databases">
        <authorList>
            <person name="Nowell W R."/>
        </authorList>
    </citation>
    <scope>NUCLEOTIDE SEQUENCE</scope>
</reference>
<feature type="non-terminal residue" evidence="2">
    <location>
        <position position="110"/>
    </location>
</feature>
<dbReference type="EMBL" id="CAJOBE010002012">
    <property type="protein sequence ID" value="CAF3792382.1"/>
    <property type="molecule type" value="Genomic_DNA"/>
</dbReference>
<evidence type="ECO:0000313" key="2">
    <source>
        <dbReference type="EMBL" id="CAF3792382.1"/>
    </source>
</evidence>
<comment type="caution">
    <text evidence="2">The sequence shown here is derived from an EMBL/GenBank/DDBJ whole genome shotgun (WGS) entry which is preliminary data.</text>
</comment>
<feature type="region of interest" description="Disordered" evidence="1">
    <location>
        <begin position="1"/>
        <end position="21"/>
    </location>
</feature>
<dbReference type="Proteomes" id="UP000663874">
    <property type="component" value="Unassembled WGS sequence"/>
</dbReference>
<evidence type="ECO:0000313" key="3">
    <source>
        <dbReference type="Proteomes" id="UP000663874"/>
    </source>
</evidence>
<organism evidence="2 3">
    <name type="scientific">Rotaria sordida</name>
    <dbReference type="NCBI Taxonomy" id="392033"/>
    <lineage>
        <taxon>Eukaryota</taxon>
        <taxon>Metazoa</taxon>
        <taxon>Spiralia</taxon>
        <taxon>Gnathifera</taxon>
        <taxon>Rotifera</taxon>
        <taxon>Eurotatoria</taxon>
        <taxon>Bdelloidea</taxon>
        <taxon>Philodinida</taxon>
        <taxon>Philodinidae</taxon>
        <taxon>Rotaria</taxon>
    </lineage>
</organism>
<dbReference type="AlphaFoldDB" id="A0A819B8B7"/>
<gene>
    <name evidence="2" type="ORF">FNK824_LOCUS14518</name>
</gene>